<dbReference type="SUPFAM" id="SSF52317">
    <property type="entry name" value="Class I glutamine amidotransferase-like"/>
    <property type="match status" value="1"/>
</dbReference>
<feature type="domain" description="DJ-1/PfpI" evidence="1">
    <location>
        <begin position="3"/>
        <end position="173"/>
    </location>
</feature>
<dbReference type="PANTHER" id="PTHR48094:SF19">
    <property type="entry name" value="DJ-1_PFPI DOMAIN-CONTAINING PROTEIN"/>
    <property type="match status" value="1"/>
</dbReference>
<reference evidence="4" key="1">
    <citation type="submission" date="2017-04" db="EMBL/GenBank/DDBJ databases">
        <title>Function of individual gut microbiota members based on whole genome sequencing of pure cultures obtained from chicken caecum.</title>
        <authorList>
            <person name="Medvecky M."/>
            <person name="Cejkova D."/>
            <person name="Polansky O."/>
            <person name="Karasova D."/>
            <person name="Kubasova T."/>
            <person name="Cizek A."/>
            <person name="Rychlik I."/>
        </authorList>
    </citation>
    <scope>NUCLEOTIDE SEQUENCE [LARGE SCALE GENOMIC DNA]</scope>
    <source>
        <strain evidence="4">An90</strain>
    </source>
</reference>
<dbReference type="CDD" id="cd03140">
    <property type="entry name" value="GATase1_PfpI_3"/>
    <property type="match status" value="1"/>
</dbReference>
<dbReference type="Proteomes" id="UP000195772">
    <property type="component" value="Unassembled WGS sequence"/>
</dbReference>
<evidence type="ECO:0000313" key="5">
    <source>
        <dbReference type="Proteomes" id="UP000323119"/>
    </source>
</evidence>
<evidence type="ECO:0000313" key="4">
    <source>
        <dbReference type="Proteomes" id="UP000195772"/>
    </source>
</evidence>
<proteinExistence type="predicted"/>
<protein>
    <submittedName>
        <fullName evidence="3">Glutamine amidotransferase</fullName>
    </submittedName>
</protein>
<dbReference type="PANTHER" id="PTHR48094">
    <property type="entry name" value="PROTEIN/NUCLEIC ACID DEGLYCASE DJ-1-RELATED"/>
    <property type="match status" value="1"/>
</dbReference>
<organism evidence="3 4">
    <name type="scientific">Alistipes onderdonkii</name>
    <dbReference type="NCBI Taxonomy" id="328813"/>
    <lineage>
        <taxon>Bacteria</taxon>
        <taxon>Pseudomonadati</taxon>
        <taxon>Bacteroidota</taxon>
        <taxon>Bacteroidia</taxon>
        <taxon>Bacteroidales</taxon>
        <taxon>Rikenellaceae</taxon>
        <taxon>Alistipes</taxon>
    </lineage>
</organism>
<reference evidence="2 5" key="3">
    <citation type="journal article" date="2019" name="Nat. Med.">
        <title>A library of human gut bacterial isolates paired with longitudinal multiomics data enables mechanistic microbiome research.</title>
        <authorList>
            <person name="Poyet M."/>
            <person name="Groussin M."/>
            <person name="Gibbons S.M."/>
            <person name="Avila-Pacheco J."/>
            <person name="Jiang X."/>
            <person name="Kearney S.M."/>
            <person name="Perrotta A.R."/>
            <person name="Berdy B."/>
            <person name="Zhao S."/>
            <person name="Lieberman T.D."/>
            <person name="Swanson P.K."/>
            <person name="Smith M."/>
            <person name="Roesemann S."/>
            <person name="Alexander J.E."/>
            <person name="Rich S.A."/>
            <person name="Livny J."/>
            <person name="Vlamakis H."/>
            <person name="Clish C."/>
            <person name="Bullock K."/>
            <person name="Deik A."/>
            <person name="Scott J."/>
            <person name="Pierce K.A."/>
            <person name="Xavier R.J."/>
            <person name="Alm E.J."/>
        </authorList>
    </citation>
    <scope>NUCLEOTIDE SEQUENCE [LARGE SCALE GENOMIC DNA]</scope>
    <source>
        <strain evidence="2 5">BIOML-A204</strain>
    </source>
</reference>
<sequence>MEKEIVFVLLDDFADWEAAFLAPALRAGTMPGRPASYGVKYMTPDGRPVRSIGGLRAAADCDASALPEACAGLILVGGMQWQSEAAQRIVPLVGEALARGIVVGAICNAVSFMAAHGFLNGVRHTGNTLGMLQKWGGANYTGEELYEERQAVRDGNVVTANGTGQLEFTRECLLALSADTPEAIEASYKFNKEGFCGR</sequence>
<dbReference type="Proteomes" id="UP000323119">
    <property type="component" value="Unassembled WGS sequence"/>
</dbReference>
<evidence type="ECO:0000313" key="2">
    <source>
        <dbReference type="EMBL" id="KAA2562956.1"/>
    </source>
</evidence>
<dbReference type="InterPro" id="IPR050325">
    <property type="entry name" value="Prot/Nucl_acid_deglycase"/>
</dbReference>
<evidence type="ECO:0000313" key="3">
    <source>
        <dbReference type="EMBL" id="OUN02006.1"/>
    </source>
</evidence>
<accession>A0A1Y3QQZ7</accession>
<comment type="caution">
    <text evidence="3">The sequence shown here is derived from an EMBL/GenBank/DDBJ whole genome shotgun (WGS) entry which is preliminary data.</text>
</comment>
<gene>
    <name evidence="3" type="ORF">B5G41_13100</name>
    <name evidence="2" type="ORF">F2S36_03910</name>
</gene>
<dbReference type="InterPro" id="IPR029062">
    <property type="entry name" value="Class_I_gatase-like"/>
</dbReference>
<dbReference type="eggNOG" id="COG0693">
    <property type="taxonomic scope" value="Bacteria"/>
</dbReference>
<dbReference type="GO" id="GO:0016740">
    <property type="term" value="F:transferase activity"/>
    <property type="evidence" value="ECO:0007669"/>
    <property type="project" value="UniProtKB-KW"/>
</dbReference>
<dbReference type="InterPro" id="IPR002818">
    <property type="entry name" value="DJ-1/PfpI"/>
</dbReference>
<dbReference type="Pfam" id="PF01965">
    <property type="entry name" value="DJ-1_PfpI"/>
    <property type="match status" value="1"/>
</dbReference>
<dbReference type="OrthoDB" id="6003696at2"/>
<dbReference type="EMBL" id="VVUY01000003">
    <property type="protein sequence ID" value="KAA2562956.1"/>
    <property type="molecule type" value="Genomic_DNA"/>
</dbReference>
<keyword evidence="3" id="KW-0315">Glutamine amidotransferase</keyword>
<dbReference type="GO" id="GO:0005737">
    <property type="term" value="C:cytoplasm"/>
    <property type="evidence" value="ECO:0007669"/>
    <property type="project" value="TreeGrafter"/>
</dbReference>
<reference evidence="3" key="2">
    <citation type="journal article" date="2018" name="BMC Genomics">
        <title>Whole genome sequencing and function prediction of 133 gut anaerobes isolated from chicken caecum in pure cultures.</title>
        <authorList>
            <person name="Medvecky M."/>
            <person name="Cejkova D."/>
            <person name="Polansky O."/>
            <person name="Karasova D."/>
            <person name="Kubasova T."/>
            <person name="Cizek A."/>
            <person name="Rychlik I."/>
        </authorList>
    </citation>
    <scope>NUCLEOTIDE SEQUENCE</scope>
    <source>
        <strain evidence="3">An90</strain>
    </source>
</reference>
<dbReference type="AlphaFoldDB" id="A0A1Y3QQZ7"/>
<dbReference type="Gene3D" id="3.40.50.880">
    <property type="match status" value="1"/>
</dbReference>
<dbReference type="EMBL" id="NFHB01000010">
    <property type="protein sequence ID" value="OUN02006.1"/>
    <property type="molecule type" value="Genomic_DNA"/>
</dbReference>
<name>A0A1Y3QQZ7_9BACT</name>
<evidence type="ECO:0000259" key="1">
    <source>
        <dbReference type="Pfam" id="PF01965"/>
    </source>
</evidence>
<dbReference type="RefSeq" id="WP_018695804.1">
    <property type="nucleotide sequence ID" value="NZ_AP025562.1"/>
</dbReference>
<keyword evidence="3" id="KW-0808">Transferase</keyword>